<reference evidence="4 5" key="1">
    <citation type="submission" date="2018-11" db="EMBL/GenBank/DDBJ databases">
        <title>Genome sequence of Saitozyma podzolica DSM 27192.</title>
        <authorList>
            <person name="Aliyu H."/>
            <person name="Gorte O."/>
            <person name="Ochsenreither K."/>
        </authorList>
    </citation>
    <scope>NUCLEOTIDE SEQUENCE [LARGE SCALE GENOMIC DNA]</scope>
    <source>
        <strain evidence="4 5">DSM 27192</strain>
    </source>
</reference>
<dbReference type="GO" id="GO:0005634">
    <property type="term" value="C:nucleus"/>
    <property type="evidence" value="ECO:0007669"/>
    <property type="project" value="TreeGrafter"/>
</dbReference>
<dbReference type="STRING" id="1890683.A0A427YL97"/>
<dbReference type="EMBL" id="RSCD01000007">
    <property type="protein sequence ID" value="RSH91811.1"/>
    <property type="molecule type" value="Genomic_DNA"/>
</dbReference>
<dbReference type="SUPFAM" id="SSF51735">
    <property type="entry name" value="NAD(P)-binding Rossmann-fold domains"/>
    <property type="match status" value="1"/>
</dbReference>
<evidence type="ECO:0000256" key="2">
    <source>
        <dbReference type="ARBA" id="ARBA00022857"/>
    </source>
</evidence>
<comment type="similarity">
    <text evidence="1">Belongs to the NmrA-type oxidoreductase family.</text>
</comment>
<dbReference type="AlphaFoldDB" id="A0A427YL97"/>
<comment type="caution">
    <text evidence="4">The sequence shown here is derived from an EMBL/GenBank/DDBJ whole genome shotgun (WGS) entry which is preliminary data.</text>
</comment>
<proteinExistence type="inferred from homology"/>
<evidence type="ECO:0000313" key="4">
    <source>
        <dbReference type="EMBL" id="RSH91811.1"/>
    </source>
</evidence>
<feature type="domain" description="NmrA-like" evidence="3">
    <location>
        <begin position="8"/>
        <end position="271"/>
    </location>
</feature>
<evidence type="ECO:0000313" key="5">
    <source>
        <dbReference type="Proteomes" id="UP000279259"/>
    </source>
</evidence>
<dbReference type="InterPro" id="IPR008030">
    <property type="entry name" value="NmrA-like"/>
</dbReference>
<organism evidence="4 5">
    <name type="scientific">Saitozyma podzolica</name>
    <dbReference type="NCBI Taxonomy" id="1890683"/>
    <lineage>
        <taxon>Eukaryota</taxon>
        <taxon>Fungi</taxon>
        <taxon>Dikarya</taxon>
        <taxon>Basidiomycota</taxon>
        <taxon>Agaricomycotina</taxon>
        <taxon>Tremellomycetes</taxon>
        <taxon>Tremellales</taxon>
        <taxon>Trimorphomycetaceae</taxon>
        <taxon>Saitozyma</taxon>
    </lineage>
</organism>
<dbReference type="Proteomes" id="UP000279259">
    <property type="component" value="Unassembled WGS sequence"/>
</dbReference>
<keyword evidence="2" id="KW-0521">NADP</keyword>
<dbReference type="PANTHER" id="PTHR42748">
    <property type="entry name" value="NITROGEN METABOLITE REPRESSION PROTEIN NMRA FAMILY MEMBER"/>
    <property type="match status" value="1"/>
</dbReference>
<dbReference type="InterPro" id="IPR051164">
    <property type="entry name" value="NmrA-like_oxidored"/>
</dbReference>
<accession>A0A427YL97</accession>
<name>A0A427YL97_9TREE</name>
<dbReference type="Gene3D" id="3.40.50.720">
    <property type="entry name" value="NAD(P)-binding Rossmann-like Domain"/>
    <property type="match status" value="1"/>
</dbReference>
<evidence type="ECO:0000259" key="3">
    <source>
        <dbReference type="Pfam" id="PF05368"/>
    </source>
</evidence>
<dbReference type="OrthoDB" id="9997102at2759"/>
<protein>
    <recommendedName>
        <fullName evidence="3">NmrA-like domain-containing protein</fullName>
    </recommendedName>
</protein>
<dbReference type="Gene3D" id="3.90.25.10">
    <property type="entry name" value="UDP-galactose 4-epimerase, domain 1"/>
    <property type="match status" value="1"/>
</dbReference>
<sequence length="314" mass="34610">MSDSKSKSKTIVVFGATGNVGSALINALVKNNTATSTVFSIVAFVRDPNAGSAKRLSALPGVRIVHVQTYMDEPARAFEVAGLGEGDVYGVFSNQGYVDPKVEEAQGKAIVDAAAALGCSHFVYNSVDMGRSSPPGPAFTSKYNVEEHRKSISTSGSGAGLGWTIIRPSQFMDNLLPSSAFMFKLTRTMLLRRTFYTHPERKHQMVSTRDIGRVSARAFEKPEEFKSRTICLSGDEFTMPELEAIYKEEMGEPIKETFATLVSIVKLLVPFLRQMAEAQDQEGFSADIPSLRKEFPELEDLRAFLRRYRAERGL</sequence>
<gene>
    <name evidence="4" type="ORF">EHS25_009181</name>
</gene>
<dbReference type="PANTHER" id="PTHR42748:SF7">
    <property type="entry name" value="NMRA LIKE REDOX SENSOR 1-RELATED"/>
    <property type="match status" value="1"/>
</dbReference>
<dbReference type="Pfam" id="PF05368">
    <property type="entry name" value="NmrA"/>
    <property type="match status" value="1"/>
</dbReference>
<dbReference type="InterPro" id="IPR036291">
    <property type="entry name" value="NAD(P)-bd_dom_sf"/>
</dbReference>
<keyword evidence="5" id="KW-1185">Reference proteome</keyword>
<evidence type="ECO:0000256" key="1">
    <source>
        <dbReference type="ARBA" id="ARBA00006328"/>
    </source>
</evidence>